<dbReference type="HAMAP" id="MF_00265">
    <property type="entry name" value="VapC_Nob1"/>
    <property type="match status" value="1"/>
</dbReference>
<name>A0A143BFZ3_9BACT</name>
<reference evidence="7 8" key="1">
    <citation type="journal article" date="2014" name="Proc. Natl. Acad. Sci. U.S.A.">
        <title>Functional type 2 photosynthetic reaction centers found in the rare bacterial phylum Gemmatimonadetes.</title>
        <authorList>
            <person name="Zeng Y."/>
            <person name="Feng F."/>
            <person name="Medova H."/>
            <person name="Dean J."/>
            <person name="Koblizek M."/>
        </authorList>
    </citation>
    <scope>NUCLEOTIDE SEQUENCE [LARGE SCALE GENOMIC DNA]</scope>
    <source>
        <strain evidence="7 8">AP64</strain>
    </source>
</reference>
<dbReference type="Gene3D" id="3.40.50.1010">
    <property type="entry name" value="5'-nuclease"/>
    <property type="match status" value="1"/>
</dbReference>
<sequence length="136" mass="15188">MVIADTGPLYALIDRSDAWHERVTAWWTAQARHIRVPITVLPEVCYLLQTRISAQAEQAFVRAVANGELIVEPVESDDVMRASALMREYIDVPLGFVDATVIAVAERLGAREIFTTDRRHFSAVRTNGSRLVSLVP</sequence>
<protein>
    <recommendedName>
        <fullName evidence="5">Ribonuclease VapC</fullName>
        <shortName evidence="5">RNase VapC</shortName>
        <ecNumber evidence="5">3.1.-.-</ecNumber>
    </recommendedName>
    <alternativeName>
        <fullName evidence="5">Toxin VapC</fullName>
    </alternativeName>
</protein>
<dbReference type="GO" id="GO:0090729">
    <property type="term" value="F:toxin activity"/>
    <property type="evidence" value="ECO:0007669"/>
    <property type="project" value="UniProtKB-KW"/>
</dbReference>
<comment type="function">
    <text evidence="5">Toxic component of a toxin-antitoxin (TA) system. An RNase.</text>
</comment>
<dbReference type="EMBL" id="CP011454">
    <property type="protein sequence ID" value="AMW03939.1"/>
    <property type="molecule type" value="Genomic_DNA"/>
</dbReference>
<dbReference type="RefSeq" id="WP_026849218.1">
    <property type="nucleotide sequence ID" value="NZ_CP011454.1"/>
</dbReference>
<accession>A0A143BFZ3</accession>
<feature type="binding site" evidence="5">
    <location>
        <position position="5"/>
    </location>
    <ligand>
        <name>Mg(2+)</name>
        <dbReference type="ChEBI" id="CHEBI:18420"/>
    </ligand>
</feature>
<dbReference type="STRING" id="1379270.GEMMAAP_01955"/>
<keyword evidence="3 5" id="KW-0479">Metal-binding</keyword>
<evidence type="ECO:0000256" key="5">
    <source>
        <dbReference type="HAMAP-Rule" id="MF_00265"/>
    </source>
</evidence>
<dbReference type="OrthoDB" id="425811at2"/>
<evidence type="ECO:0000313" key="8">
    <source>
        <dbReference type="Proteomes" id="UP000076404"/>
    </source>
</evidence>
<dbReference type="InterPro" id="IPR002716">
    <property type="entry name" value="PIN_dom"/>
</dbReference>
<dbReference type="Pfam" id="PF01850">
    <property type="entry name" value="PIN"/>
    <property type="match status" value="1"/>
</dbReference>
<keyword evidence="4 5" id="KW-0378">Hydrolase</keyword>
<feature type="binding site" evidence="5">
    <location>
        <position position="98"/>
    </location>
    <ligand>
        <name>Mg(2+)</name>
        <dbReference type="ChEBI" id="CHEBI:18420"/>
    </ligand>
</feature>
<reference evidence="7 8" key="2">
    <citation type="journal article" date="2016" name="Environ. Microbiol. Rep.">
        <title>Metagenomic evidence for the presence of phototrophic Gemmatimonadetes bacteria in diverse environments.</title>
        <authorList>
            <person name="Zeng Y."/>
            <person name="Baumbach J."/>
            <person name="Barbosa E.G."/>
            <person name="Azevedo V."/>
            <person name="Zhang C."/>
            <person name="Koblizek M."/>
        </authorList>
    </citation>
    <scope>NUCLEOTIDE SEQUENCE [LARGE SCALE GENOMIC DNA]</scope>
    <source>
        <strain evidence="7 8">AP64</strain>
    </source>
</reference>
<dbReference type="GO" id="GO:0000287">
    <property type="term" value="F:magnesium ion binding"/>
    <property type="evidence" value="ECO:0007669"/>
    <property type="project" value="UniProtKB-UniRule"/>
</dbReference>
<keyword evidence="1 5" id="KW-1277">Toxin-antitoxin system</keyword>
<evidence type="ECO:0000256" key="4">
    <source>
        <dbReference type="ARBA" id="ARBA00022801"/>
    </source>
</evidence>
<dbReference type="Proteomes" id="UP000076404">
    <property type="component" value="Chromosome"/>
</dbReference>
<dbReference type="GO" id="GO:0004521">
    <property type="term" value="F:RNA endonuclease activity"/>
    <property type="evidence" value="ECO:0007669"/>
    <property type="project" value="InterPro"/>
</dbReference>
<evidence type="ECO:0000313" key="7">
    <source>
        <dbReference type="EMBL" id="AMW03939.1"/>
    </source>
</evidence>
<comment type="cofactor">
    <cofactor evidence="5">
        <name>Mg(2+)</name>
        <dbReference type="ChEBI" id="CHEBI:18420"/>
    </cofactor>
</comment>
<dbReference type="InterPro" id="IPR029060">
    <property type="entry name" value="PIN-like_dom_sf"/>
</dbReference>
<dbReference type="SUPFAM" id="SSF88723">
    <property type="entry name" value="PIN domain-like"/>
    <property type="match status" value="1"/>
</dbReference>
<organism evidence="7 8">
    <name type="scientific">Gemmatimonas phototrophica</name>
    <dbReference type="NCBI Taxonomy" id="1379270"/>
    <lineage>
        <taxon>Bacteria</taxon>
        <taxon>Pseudomonadati</taxon>
        <taxon>Gemmatimonadota</taxon>
        <taxon>Gemmatimonadia</taxon>
        <taxon>Gemmatimonadales</taxon>
        <taxon>Gemmatimonadaceae</taxon>
        <taxon>Gemmatimonas</taxon>
    </lineage>
</organism>
<keyword evidence="8" id="KW-1185">Reference proteome</keyword>
<gene>
    <name evidence="5" type="primary">vapC</name>
    <name evidence="7" type="ORF">GEMMAAP_01955</name>
</gene>
<keyword evidence="5" id="KW-0460">Magnesium</keyword>
<dbReference type="PANTHER" id="PTHR42188:SF1">
    <property type="entry name" value="23S RRNA-SPECIFIC ENDONUCLEASE VAPC20"/>
    <property type="match status" value="1"/>
</dbReference>
<evidence type="ECO:0000256" key="3">
    <source>
        <dbReference type="ARBA" id="ARBA00022723"/>
    </source>
</evidence>
<feature type="domain" description="PIN" evidence="6">
    <location>
        <begin position="3"/>
        <end position="124"/>
    </location>
</feature>
<evidence type="ECO:0000256" key="1">
    <source>
        <dbReference type="ARBA" id="ARBA00022649"/>
    </source>
</evidence>
<proteinExistence type="inferred from homology"/>
<keyword evidence="2 5" id="KW-0540">Nuclease</keyword>
<dbReference type="KEGG" id="gph:GEMMAAP_01955"/>
<evidence type="ECO:0000256" key="2">
    <source>
        <dbReference type="ARBA" id="ARBA00022722"/>
    </source>
</evidence>
<dbReference type="InterPro" id="IPR022907">
    <property type="entry name" value="VapC_family"/>
</dbReference>
<dbReference type="InterPro" id="IPR039018">
    <property type="entry name" value="VapC20-like"/>
</dbReference>
<dbReference type="PANTHER" id="PTHR42188">
    <property type="entry name" value="23S RRNA-SPECIFIC ENDONUCLEASE VAPC20"/>
    <property type="match status" value="1"/>
</dbReference>
<dbReference type="eggNOG" id="COG2402">
    <property type="taxonomic scope" value="Bacteria"/>
</dbReference>
<dbReference type="GO" id="GO:0016075">
    <property type="term" value="P:rRNA catabolic process"/>
    <property type="evidence" value="ECO:0007669"/>
    <property type="project" value="TreeGrafter"/>
</dbReference>
<evidence type="ECO:0000259" key="6">
    <source>
        <dbReference type="Pfam" id="PF01850"/>
    </source>
</evidence>
<dbReference type="EC" id="3.1.-.-" evidence="5"/>
<dbReference type="AlphaFoldDB" id="A0A143BFZ3"/>
<keyword evidence="5" id="KW-0800">Toxin</keyword>
<dbReference type="GO" id="GO:0016787">
    <property type="term" value="F:hydrolase activity"/>
    <property type="evidence" value="ECO:0007669"/>
    <property type="project" value="UniProtKB-KW"/>
</dbReference>
<comment type="similarity">
    <text evidence="5">Belongs to the PINc/VapC protein family.</text>
</comment>